<feature type="region of interest" description="Disordered" evidence="1">
    <location>
        <begin position="1"/>
        <end position="33"/>
    </location>
</feature>
<organism evidence="2 3">
    <name type="scientific">Portunus trituberculatus</name>
    <name type="common">Swimming crab</name>
    <name type="synonym">Neptunus trituberculatus</name>
    <dbReference type="NCBI Taxonomy" id="210409"/>
    <lineage>
        <taxon>Eukaryota</taxon>
        <taxon>Metazoa</taxon>
        <taxon>Ecdysozoa</taxon>
        <taxon>Arthropoda</taxon>
        <taxon>Crustacea</taxon>
        <taxon>Multicrustacea</taxon>
        <taxon>Malacostraca</taxon>
        <taxon>Eumalacostraca</taxon>
        <taxon>Eucarida</taxon>
        <taxon>Decapoda</taxon>
        <taxon>Pleocyemata</taxon>
        <taxon>Brachyura</taxon>
        <taxon>Eubrachyura</taxon>
        <taxon>Portunoidea</taxon>
        <taxon>Portunidae</taxon>
        <taxon>Portuninae</taxon>
        <taxon>Portunus</taxon>
    </lineage>
</organism>
<comment type="caution">
    <text evidence="2">The sequence shown here is derived from an EMBL/GenBank/DDBJ whole genome shotgun (WGS) entry which is preliminary data.</text>
</comment>
<reference evidence="2 3" key="1">
    <citation type="submission" date="2019-05" db="EMBL/GenBank/DDBJ databases">
        <title>Another draft genome of Portunus trituberculatus and its Hox gene families provides insights of decapod evolution.</title>
        <authorList>
            <person name="Jeong J.-H."/>
            <person name="Song I."/>
            <person name="Kim S."/>
            <person name="Choi T."/>
            <person name="Kim D."/>
            <person name="Ryu S."/>
            <person name="Kim W."/>
        </authorList>
    </citation>
    <scope>NUCLEOTIDE SEQUENCE [LARGE SCALE GENOMIC DNA]</scope>
    <source>
        <tissue evidence="2">Muscle</tissue>
    </source>
</reference>
<name>A0A5B7JSJ1_PORTR</name>
<dbReference type="Proteomes" id="UP000324222">
    <property type="component" value="Unassembled WGS sequence"/>
</dbReference>
<gene>
    <name evidence="2" type="ORF">E2C01_093154</name>
</gene>
<protein>
    <submittedName>
        <fullName evidence="2">Uncharacterized protein</fullName>
    </submittedName>
</protein>
<evidence type="ECO:0000256" key="1">
    <source>
        <dbReference type="SAM" id="MobiDB-lite"/>
    </source>
</evidence>
<evidence type="ECO:0000313" key="3">
    <source>
        <dbReference type="Proteomes" id="UP000324222"/>
    </source>
</evidence>
<evidence type="ECO:0000313" key="2">
    <source>
        <dbReference type="EMBL" id="MPC97819.1"/>
    </source>
</evidence>
<keyword evidence="3" id="KW-1185">Reference proteome</keyword>
<dbReference type="AlphaFoldDB" id="A0A5B7JSJ1"/>
<feature type="region of interest" description="Disordered" evidence="1">
    <location>
        <begin position="55"/>
        <end position="92"/>
    </location>
</feature>
<accession>A0A5B7JSJ1</accession>
<dbReference type="EMBL" id="VSRR010111586">
    <property type="protein sequence ID" value="MPC97819.1"/>
    <property type="molecule type" value="Genomic_DNA"/>
</dbReference>
<sequence>MRKRKGRRKKEGDTGGGREITRRPPIDSHPFYSPLTLLRVLPGEEAWYVTYISGAPGHASAHGLPQGHAAGTGDGKEKEEQEDYDNYGRKKE</sequence>
<proteinExistence type="predicted"/>